<dbReference type="Gene3D" id="1.10.260.40">
    <property type="entry name" value="lambda repressor-like DNA-binding domains"/>
    <property type="match status" value="1"/>
</dbReference>
<dbReference type="Pfam" id="PF01381">
    <property type="entry name" value="HTH_3"/>
    <property type="match status" value="1"/>
</dbReference>
<dbReference type="InterPro" id="IPR010982">
    <property type="entry name" value="Lambda_DNA-bd_dom_sf"/>
</dbReference>
<reference evidence="2 3" key="1">
    <citation type="submission" date="2017-02" db="EMBL/GenBank/DDBJ databases">
        <title>The new phylogeny of genus Mycobacterium.</title>
        <authorList>
            <person name="Tortoli E."/>
            <person name="Trovato A."/>
            <person name="Cirillo D.M."/>
        </authorList>
    </citation>
    <scope>NUCLEOTIDE SEQUENCE [LARGE SCALE GENOMIC DNA]</scope>
    <source>
        <strain evidence="2 3">DSM 44471</strain>
    </source>
</reference>
<dbReference type="CDD" id="cd00093">
    <property type="entry name" value="HTH_XRE"/>
    <property type="match status" value="1"/>
</dbReference>
<dbReference type="Proteomes" id="UP000192566">
    <property type="component" value="Unassembled WGS sequence"/>
</dbReference>
<dbReference type="PROSITE" id="PS50943">
    <property type="entry name" value="HTH_CROC1"/>
    <property type="match status" value="1"/>
</dbReference>
<gene>
    <name evidence="2" type="ORF">BST25_03180</name>
</gene>
<keyword evidence="3" id="KW-1185">Reference proteome</keyword>
<keyword evidence="2" id="KW-0238">DNA-binding</keyword>
<dbReference type="SMART" id="SM00530">
    <property type="entry name" value="HTH_XRE"/>
    <property type="match status" value="1"/>
</dbReference>
<dbReference type="GO" id="GO:0003677">
    <property type="term" value="F:DNA binding"/>
    <property type="evidence" value="ECO:0007669"/>
    <property type="project" value="UniProtKB-KW"/>
</dbReference>
<protein>
    <submittedName>
        <fullName evidence="2">DNA-binding protein</fullName>
    </submittedName>
</protein>
<dbReference type="PANTHER" id="PTHR43236">
    <property type="entry name" value="ANTITOXIN HIGA1"/>
    <property type="match status" value="1"/>
</dbReference>
<organism evidence="2 3">
    <name type="scientific">Mycobacterium heidelbergense</name>
    <dbReference type="NCBI Taxonomy" id="53376"/>
    <lineage>
        <taxon>Bacteria</taxon>
        <taxon>Bacillati</taxon>
        <taxon>Actinomycetota</taxon>
        <taxon>Actinomycetes</taxon>
        <taxon>Mycobacteriales</taxon>
        <taxon>Mycobacteriaceae</taxon>
        <taxon>Mycobacterium</taxon>
        <taxon>Mycobacterium simiae complex</taxon>
    </lineage>
</organism>
<dbReference type="RefSeq" id="WP_083072494.1">
    <property type="nucleotide sequence ID" value="NZ_AP022615.1"/>
</dbReference>
<name>A0A1X0DW30_MYCHE</name>
<dbReference type="OrthoDB" id="9794834at2"/>
<dbReference type="InterPro" id="IPR010359">
    <property type="entry name" value="IrrE_HExxH"/>
</dbReference>
<dbReference type="STRING" id="53376.BST25_03180"/>
<proteinExistence type="inferred from homology"/>
<dbReference type="InterPro" id="IPR052345">
    <property type="entry name" value="Rad_response_metalloprotease"/>
</dbReference>
<dbReference type="PANTHER" id="PTHR43236:SF1">
    <property type="entry name" value="BLL7220 PROTEIN"/>
    <property type="match status" value="1"/>
</dbReference>
<accession>A0A1X0DW30</accession>
<evidence type="ECO:0000313" key="2">
    <source>
        <dbReference type="EMBL" id="ORA76000.1"/>
    </source>
</evidence>
<dbReference type="InterPro" id="IPR001387">
    <property type="entry name" value="Cro/C1-type_HTH"/>
</dbReference>
<dbReference type="EMBL" id="MVHR01000003">
    <property type="protein sequence ID" value="ORA76000.1"/>
    <property type="molecule type" value="Genomic_DNA"/>
</dbReference>
<evidence type="ECO:0000313" key="3">
    <source>
        <dbReference type="Proteomes" id="UP000192566"/>
    </source>
</evidence>
<dbReference type="Pfam" id="PF06114">
    <property type="entry name" value="Peptidase_M78"/>
    <property type="match status" value="1"/>
</dbReference>
<sequence>MNRLRAFRDIEGLNQADLAGLVGLSVPMVSAIESGRRPFNGDLTAIGYDPRRLTLPDMSEPIHRARASTAVAAKKRAKELLRLAGEVFGELLDVTPNAPRVLLQRVPSTSDLNEIDELSGEFRALLGQEDNGPIRNLTAAVERAGVCLVPIPHLPGLDGLSSWVNGIPVIGTDPFVTGDRFRITVGHECGHLMFHSRRHDTTESEANRFAGTLLFPRDDFDAAMVDKPTLRHFISLKGSWGMSAAAIIYRAHELDYIDDSRYRALQIQMSKWRKREPGEIEPVAGSLFGRLVDVNGGVAAVAKKLGVNAKHLASLVDWNRRLRAV</sequence>
<comment type="caution">
    <text evidence="2">The sequence shown here is derived from an EMBL/GenBank/DDBJ whole genome shotgun (WGS) entry which is preliminary data.</text>
</comment>
<comment type="similarity">
    <text evidence="1">Belongs to the short-chain fatty acyl-CoA assimilation regulator (ScfR) family.</text>
</comment>
<dbReference type="AlphaFoldDB" id="A0A1X0DW30"/>
<dbReference type="SUPFAM" id="SSF47413">
    <property type="entry name" value="lambda repressor-like DNA-binding domains"/>
    <property type="match status" value="1"/>
</dbReference>
<evidence type="ECO:0000256" key="1">
    <source>
        <dbReference type="ARBA" id="ARBA00007227"/>
    </source>
</evidence>